<dbReference type="Pfam" id="PF13180">
    <property type="entry name" value="PDZ_2"/>
    <property type="match status" value="1"/>
</dbReference>
<feature type="domain" description="PDZ" evidence="5">
    <location>
        <begin position="304"/>
        <end position="400"/>
    </location>
</feature>
<keyword evidence="4" id="KW-0812">Transmembrane</keyword>
<keyword evidence="7" id="KW-1185">Reference proteome</keyword>
<dbReference type="PANTHER" id="PTHR43343:SF3">
    <property type="entry name" value="PROTEASE DO-LIKE 8, CHLOROPLASTIC"/>
    <property type="match status" value="1"/>
</dbReference>
<dbReference type="InterPro" id="IPR009003">
    <property type="entry name" value="Peptidase_S1_PA"/>
</dbReference>
<keyword evidence="3" id="KW-0378">Hydrolase</keyword>
<evidence type="ECO:0000256" key="4">
    <source>
        <dbReference type="SAM" id="Phobius"/>
    </source>
</evidence>
<dbReference type="SUPFAM" id="SSF50156">
    <property type="entry name" value="PDZ domain-like"/>
    <property type="match status" value="1"/>
</dbReference>
<dbReference type="Gene3D" id="2.40.10.10">
    <property type="entry name" value="Trypsin-like serine proteases"/>
    <property type="match status" value="2"/>
</dbReference>
<dbReference type="EMBL" id="FOIN01000047">
    <property type="protein sequence ID" value="SET81307.1"/>
    <property type="molecule type" value="Genomic_DNA"/>
</dbReference>
<dbReference type="InterPro" id="IPR001940">
    <property type="entry name" value="Peptidase_S1C"/>
</dbReference>
<dbReference type="Gene3D" id="2.30.42.10">
    <property type="match status" value="1"/>
</dbReference>
<comment type="similarity">
    <text evidence="1">Belongs to the peptidase S1C family.</text>
</comment>
<dbReference type="CDD" id="cd06781">
    <property type="entry name" value="cpPDZ_BsHtra-like"/>
    <property type="match status" value="1"/>
</dbReference>
<dbReference type="Proteomes" id="UP000198558">
    <property type="component" value="Unassembled WGS sequence"/>
</dbReference>
<dbReference type="RefSeq" id="WP_177165849.1">
    <property type="nucleotide sequence ID" value="NZ_CANSQN010000011.1"/>
</dbReference>
<accession>A0A1I0HE89</accession>
<keyword evidence="2 6" id="KW-0645">Protease</keyword>
<evidence type="ECO:0000313" key="7">
    <source>
        <dbReference type="Proteomes" id="UP000198558"/>
    </source>
</evidence>
<evidence type="ECO:0000256" key="1">
    <source>
        <dbReference type="ARBA" id="ARBA00010541"/>
    </source>
</evidence>
<dbReference type="InterPro" id="IPR051201">
    <property type="entry name" value="Chloro_Bact_Ser_Proteases"/>
</dbReference>
<dbReference type="GeneID" id="78289394"/>
<dbReference type="PROSITE" id="PS50106">
    <property type="entry name" value="PDZ"/>
    <property type="match status" value="1"/>
</dbReference>
<dbReference type="InterPro" id="IPR036034">
    <property type="entry name" value="PDZ_sf"/>
</dbReference>
<proteinExistence type="inferred from homology"/>
<gene>
    <name evidence="6" type="ORF">SAMN04489758_14718</name>
</gene>
<dbReference type="PRINTS" id="PR00834">
    <property type="entry name" value="PROTEASES2C"/>
</dbReference>
<keyword evidence="4" id="KW-0472">Membrane</keyword>
<sequence length="412" mass="44137">MEERNLIEENKPMEEKEIIDEKPLEDKLQSDFGAATRIERNRDRFAKQNNFKLFHVILVILVVVSLGANVFMFSRLNDSNSPISLNSNAKVQQVNYDVKSSTTDVIKKVSDSVVGVLVYSNGAASGSGSGVVYHVDGRTAYVITNAHVVDGAQDVQVVFSNKESVKATLLGSDSYSDIAVLKLTADFDLSGIKCGDSSLLDQGETVLAIGSPLGIEYAGTVTQGIVSGTDRTVSVDLNDDGQDDWDMNVIQTDAAINPGNSGGALVNMAGELVGITSMKLADTSVEGMGFALPINDVIKNVEQIIEKGKVTRPQFGISGISLSGYSSYQLRYYRINTDLTDGLYVAKVSSGGAASQAGIQEGDIIVKFDGEKITTYKSFLTALYAKEPGDKVSVVINRDGVEKTVEVTLGEQ</sequence>
<organism evidence="6 7">
    <name type="scientific">Thomasclavelia cocleata</name>
    <dbReference type="NCBI Taxonomy" id="69824"/>
    <lineage>
        <taxon>Bacteria</taxon>
        <taxon>Bacillati</taxon>
        <taxon>Bacillota</taxon>
        <taxon>Erysipelotrichia</taxon>
        <taxon>Erysipelotrichales</taxon>
        <taxon>Coprobacillaceae</taxon>
        <taxon>Thomasclavelia</taxon>
    </lineage>
</organism>
<evidence type="ECO:0000313" key="6">
    <source>
        <dbReference type="EMBL" id="SET81307.1"/>
    </source>
</evidence>
<dbReference type="Pfam" id="PF13365">
    <property type="entry name" value="Trypsin_2"/>
    <property type="match status" value="1"/>
</dbReference>
<dbReference type="GO" id="GO:0004252">
    <property type="term" value="F:serine-type endopeptidase activity"/>
    <property type="evidence" value="ECO:0007669"/>
    <property type="project" value="InterPro"/>
</dbReference>
<evidence type="ECO:0000256" key="3">
    <source>
        <dbReference type="ARBA" id="ARBA00022801"/>
    </source>
</evidence>
<dbReference type="InterPro" id="IPR043504">
    <property type="entry name" value="Peptidase_S1_PA_chymotrypsin"/>
</dbReference>
<protein>
    <submittedName>
        <fullName evidence="6">Serine protease Do</fullName>
    </submittedName>
</protein>
<reference evidence="7" key="1">
    <citation type="submission" date="2016-10" db="EMBL/GenBank/DDBJ databases">
        <authorList>
            <person name="Varghese N."/>
            <person name="Submissions S."/>
        </authorList>
    </citation>
    <scope>NUCLEOTIDE SEQUENCE [LARGE SCALE GENOMIC DNA]</scope>
    <source>
        <strain evidence="7">DSM 1551</strain>
    </source>
</reference>
<dbReference type="InterPro" id="IPR001478">
    <property type="entry name" value="PDZ"/>
</dbReference>
<dbReference type="GO" id="GO:0006508">
    <property type="term" value="P:proteolysis"/>
    <property type="evidence" value="ECO:0007669"/>
    <property type="project" value="UniProtKB-KW"/>
</dbReference>
<feature type="transmembrane region" description="Helical" evidence="4">
    <location>
        <begin position="53"/>
        <end position="73"/>
    </location>
</feature>
<dbReference type="AlphaFoldDB" id="A0A1I0HE89"/>
<name>A0A1I0HE89_9FIRM</name>
<dbReference type="PANTHER" id="PTHR43343">
    <property type="entry name" value="PEPTIDASE S12"/>
    <property type="match status" value="1"/>
</dbReference>
<dbReference type="SMART" id="SM00228">
    <property type="entry name" value="PDZ"/>
    <property type="match status" value="1"/>
</dbReference>
<evidence type="ECO:0000259" key="5">
    <source>
        <dbReference type="PROSITE" id="PS50106"/>
    </source>
</evidence>
<dbReference type="SUPFAM" id="SSF50494">
    <property type="entry name" value="Trypsin-like serine proteases"/>
    <property type="match status" value="1"/>
</dbReference>
<keyword evidence="4" id="KW-1133">Transmembrane helix</keyword>
<evidence type="ECO:0000256" key="2">
    <source>
        <dbReference type="ARBA" id="ARBA00022670"/>
    </source>
</evidence>